<evidence type="ECO:0000256" key="4">
    <source>
        <dbReference type="ARBA" id="ARBA00022741"/>
    </source>
</evidence>
<dbReference type="PANTHER" id="PTHR47634:SF9">
    <property type="entry name" value="PROTEIN KINASE DOMAIN-CONTAINING PROTEIN-RELATED"/>
    <property type="match status" value="1"/>
</dbReference>
<evidence type="ECO:0000313" key="13">
    <source>
        <dbReference type="RefSeq" id="XP_017030848.1"/>
    </source>
</evidence>
<dbReference type="RefSeq" id="XP_017030850.1">
    <property type="nucleotide sequence ID" value="XM_017175361.1"/>
</dbReference>
<dbReference type="GeneID" id="108080554"/>
<evidence type="ECO:0000256" key="6">
    <source>
        <dbReference type="ARBA" id="ARBA00022840"/>
    </source>
</evidence>
<dbReference type="GO" id="GO:0000245">
    <property type="term" value="P:spliceosomal complex assembly"/>
    <property type="evidence" value="ECO:0007669"/>
    <property type="project" value="TreeGrafter"/>
</dbReference>
<dbReference type="InterPro" id="IPR000719">
    <property type="entry name" value="Prot_kinase_dom"/>
</dbReference>
<evidence type="ECO:0000259" key="11">
    <source>
        <dbReference type="PROSITE" id="PS50011"/>
    </source>
</evidence>
<dbReference type="SUPFAM" id="SSF56112">
    <property type="entry name" value="Protein kinase-like (PK-like)"/>
    <property type="match status" value="1"/>
</dbReference>
<dbReference type="GO" id="GO:0005737">
    <property type="term" value="C:cytoplasm"/>
    <property type="evidence" value="ECO:0007669"/>
    <property type="project" value="TreeGrafter"/>
</dbReference>
<name>A0A6P4J6W5_DROKI</name>
<dbReference type="Gene3D" id="3.30.200.20">
    <property type="entry name" value="Phosphorylase Kinase, domain 1"/>
    <property type="match status" value="1"/>
</dbReference>
<keyword evidence="5 13" id="KW-0418">Kinase</keyword>
<reference evidence="13 14" key="1">
    <citation type="submission" date="2025-04" db="UniProtKB">
        <authorList>
            <consortium name="RefSeq"/>
        </authorList>
    </citation>
    <scope>IDENTIFICATION</scope>
</reference>
<evidence type="ECO:0000256" key="10">
    <source>
        <dbReference type="SAM" id="MobiDB-lite"/>
    </source>
</evidence>
<protein>
    <recommendedName>
        <fullName evidence="1">non-specific serine/threonine protein kinase</fullName>
        <ecNumber evidence="1">2.7.11.1</ecNumber>
    </recommendedName>
</protein>
<dbReference type="GO" id="GO:0004674">
    <property type="term" value="F:protein serine/threonine kinase activity"/>
    <property type="evidence" value="ECO:0007669"/>
    <property type="project" value="UniProtKB-KW"/>
</dbReference>
<dbReference type="PANTHER" id="PTHR47634">
    <property type="entry name" value="PROTEIN KINASE DOMAIN-CONTAINING PROTEIN-RELATED"/>
    <property type="match status" value="1"/>
</dbReference>
<feature type="compositionally biased region" description="Polar residues" evidence="10">
    <location>
        <begin position="15"/>
        <end position="25"/>
    </location>
</feature>
<dbReference type="EC" id="2.7.11.1" evidence="1"/>
<feature type="region of interest" description="Disordered" evidence="10">
    <location>
        <begin position="1"/>
        <end position="154"/>
    </location>
</feature>
<evidence type="ECO:0000256" key="8">
    <source>
        <dbReference type="ARBA" id="ARBA00048679"/>
    </source>
</evidence>
<keyword evidence="2" id="KW-0723">Serine/threonine-protein kinase</keyword>
<dbReference type="Pfam" id="PF00069">
    <property type="entry name" value="Pkinase"/>
    <property type="match status" value="2"/>
</dbReference>
<feature type="compositionally biased region" description="Acidic residues" evidence="10">
    <location>
        <begin position="59"/>
        <end position="72"/>
    </location>
</feature>
<feature type="domain" description="Protein kinase" evidence="11">
    <location>
        <begin position="194"/>
        <end position="797"/>
    </location>
</feature>
<dbReference type="FunFam" id="1.10.510.10:FF:000275">
    <property type="entry name" value="SRSF protein kinase 2 isoform X3"/>
    <property type="match status" value="1"/>
</dbReference>
<dbReference type="InterPro" id="IPR008271">
    <property type="entry name" value="Ser/Thr_kinase_AS"/>
</dbReference>
<evidence type="ECO:0000256" key="7">
    <source>
        <dbReference type="ARBA" id="ARBA00047899"/>
    </source>
</evidence>
<feature type="binding site" evidence="9">
    <location>
        <position position="223"/>
    </location>
    <ligand>
        <name>ATP</name>
        <dbReference type="ChEBI" id="CHEBI:30616"/>
    </ligand>
</feature>
<comment type="catalytic activity">
    <reaction evidence="7">
        <text>L-threonyl-[protein] + ATP = O-phospho-L-threonyl-[protein] + ADP + H(+)</text>
        <dbReference type="Rhea" id="RHEA:46608"/>
        <dbReference type="Rhea" id="RHEA-COMP:11060"/>
        <dbReference type="Rhea" id="RHEA-COMP:11605"/>
        <dbReference type="ChEBI" id="CHEBI:15378"/>
        <dbReference type="ChEBI" id="CHEBI:30013"/>
        <dbReference type="ChEBI" id="CHEBI:30616"/>
        <dbReference type="ChEBI" id="CHEBI:61977"/>
        <dbReference type="ChEBI" id="CHEBI:456216"/>
        <dbReference type="EC" id="2.7.11.1"/>
    </reaction>
</comment>
<evidence type="ECO:0000256" key="9">
    <source>
        <dbReference type="PROSITE-ProRule" id="PRU10141"/>
    </source>
</evidence>
<evidence type="ECO:0000256" key="1">
    <source>
        <dbReference type="ARBA" id="ARBA00012513"/>
    </source>
</evidence>
<evidence type="ECO:0000313" key="14">
    <source>
        <dbReference type="RefSeq" id="XP_017030850.1"/>
    </source>
</evidence>
<sequence>MTDNSDNNADEEFFSFTSGSSNENLSVKPAQIHLPVEAEEREEHSESSARVLVLRSENDIEGEEGEECSESDTDPKEPPIQHENSEEAEADSPPGSTLTYAEEEEEDNGNDNDNDDDDGDGDVEDVVEEEDDNNDAGYVEDGEETEDGEDVEDDEANQFCVDYDSDSMQKESPGQYKFGGYHPVSVGDVFKDRYYAIHKLGWGHFSVVWMCFDIKMERYCAIKLVKSADHFTETARDEIELLNFITVSHWHPLRDRIVQFTDHFQVSGTHGTHLCLVFEILGDTLLKLIQRSRYQGLPIRNVKQIALQVLEGLYYIHKHCNIIHTDLKPENVLVVGNNLAIRAQATRVVTAFFKDNAHLIRPRNATGGMAAAHRSVSFLVSDDCACGIAENKSTGKGSRSTKRNANCLPKNTTKTFTSATKLTKTAKRKLRARAKRSISFFLEHRQWLRQQAIDDLMILAQSNYLTPTLAARAVTGRLSFMPPLDGVVILNEQDFEQVEQLEQMERSGGKKTGKRSSQLRLEPTHYIGRTLPKGPYSEAVRMLFNSPLEFIWNVQKRTRELDRVERERHKLGKVVTMRAGKIRSQGNSSSSSGIVKIMKMVFEHGSPMGNERRSHLPNLEIISRKDPALEYCPLKVKIADMGNACWFNHHFTDDIQTREYRAPEVILGAGYNEKADIWSAACLFWELATGDYLFNPQERRGKATLDETHIASIIETCGPIPKELIATGCMSHNFLRSNGTLRHIRNLQQRSLSAVLVTKYGWCTSEAREFESFLQPMLHPSPRRRSSALNATMHAWLLEDAEADAVDVEHQGHWPMYQRKETKRESTPEPRGSK</sequence>
<dbReference type="GO" id="GO:0050684">
    <property type="term" value="P:regulation of mRNA processing"/>
    <property type="evidence" value="ECO:0007669"/>
    <property type="project" value="TreeGrafter"/>
</dbReference>
<keyword evidence="12" id="KW-1185">Reference proteome</keyword>
<dbReference type="InterPro" id="IPR011009">
    <property type="entry name" value="Kinase-like_dom_sf"/>
</dbReference>
<accession>A0A6P4J6W5</accession>
<keyword evidence="3" id="KW-0808">Transferase</keyword>
<dbReference type="PROSITE" id="PS50011">
    <property type="entry name" value="PROTEIN_KINASE_DOM"/>
    <property type="match status" value="1"/>
</dbReference>
<comment type="catalytic activity">
    <reaction evidence="8">
        <text>L-seryl-[protein] + ATP = O-phospho-L-seryl-[protein] + ADP + H(+)</text>
        <dbReference type="Rhea" id="RHEA:17989"/>
        <dbReference type="Rhea" id="RHEA-COMP:9863"/>
        <dbReference type="Rhea" id="RHEA-COMP:11604"/>
        <dbReference type="ChEBI" id="CHEBI:15378"/>
        <dbReference type="ChEBI" id="CHEBI:29999"/>
        <dbReference type="ChEBI" id="CHEBI:30616"/>
        <dbReference type="ChEBI" id="CHEBI:83421"/>
        <dbReference type="ChEBI" id="CHEBI:456216"/>
        <dbReference type="EC" id="2.7.11.1"/>
    </reaction>
</comment>
<dbReference type="FunFam" id="3.30.200.20:FF:000770">
    <property type="entry name" value="SRSF protein kinase 2"/>
    <property type="match status" value="1"/>
</dbReference>
<dbReference type="GO" id="GO:0005634">
    <property type="term" value="C:nucleus"/>
    <property type="evidence" value="ECO:0007669"/>
    <property type="project" value="TreeGrafter"/>
</dbReference>
<dbReference type="InterPro" id="IPR017441">
    <property type="entry name" value="Protein_kinase_ATP_BS"/>
</dbReference>
<feature type="compositionally biased region" description="Basic and acidic residues" evidence="10">
    <location>
        <begin position="36"/>
        <end position="47"/>
    </location>
</feature>
<feature type="compositionally biased region" description="Basic and acidic residues" evidence="10">
    <location>
        <begin position="73"/>
        <end position="85"/>
    </location>
</feature>
<dbReference type="RefSeq" id="XP_017030848.1">
    <property type="nucleotide sequence ID" value="XM_017175359.1"/>
</dbReference>
<dbReference type="Proteomes" id="UP001652661">
    <property type="component" value="Chromosome X"/>
</dbReference>
<keyword evidence="4 9" id="KW-0547">Nucleotide-binding</keyword>
<evidence type="ECO:0000256" key="5">
    <source>
        <dbReference type="ARBA" id="ARBA00022777"/>
    </source>
</evidence>
<dbReference type="PROSITE" id="PS00107">
    <property type="entry name" value="PROTEIN_KINASE_ATP"/>
    <property type="match status" value="1"/>
</dbReference>
<dbReference type="PROSITE" id="PS00108">
    <property type="entry name" value="PROTEIN_KINASE_ST"/>
    <property type="match status" value="1"/>
</dbReference>
<dbReference type="InterPro" id="IPR051334">
    <property type="entry name" value="SRPK"/>
</dbReference>
<dbReference type="Gene3D" id="1.10.510.10">
    <property type="entry name" value="Transferase(Phosphotransferase) domain 1"/>
    <property type="match status" value="2"/>
</dbReference>
<dbReference type="SMART" id="SM00220">
    <property type="entry name" value="S_TKc"/>
    <property type="match status" value="1"/>
</dbReference>
<proteinExistence type="predicted"/>
<organism evidence="12 14">
    <name type="scientific">Drosophila kikkawai</name>
    <name type="common">Fruit fly</name>
    <dbReference type="NCBI Taxonomy" id="30033"/>
    <lineage>
        <taxon>Eukaryota</taxon>
        <taxon>Metazoa</taxon>
        <taxon>Ecdysozoa</taxon>
        <taxon>Arthropoda</taxon>
        <taxon>Hexapoda</taxon>
        <taxon>Insecta</taxon>
        <taxon>Pterygota</taxon>
        <taxon>Neoptera</taxon>
        <taxon>Endopterygota</taxon>
        <taxon>Diptera</taxon>
        <taxon>Brachycera</taxon>
        <taxon>Muscomorpha</taxon>
        <taxon>Ephydroidea</taxon>
        <taxon>Drosophilidae</taxon>
        <taxon>Drosophila</taxon>
        <taxon>Sophophora</taxon>
    </lineage>
</organism>
<gene>
    <name evidence="13 14" type="primary">LOC108080554</name>
</gene>
<feature type="compositionally biased region" description="Acidic residues" evidence="10">
    <location>
        <begin position="101"/>
        <end position="154"/>
    </location>
</feature>
<dbReference type="AlphaFoldDB" id="A0A6P4J6W5"/>
<dbReference type="OrthoDB" id="2649at2759"/>
<evidence type="ECO:0000313" key="12">
    <source>
        <dbReference type="Proteomes" id="UP001652661"/>
    </source>
</evidence>
<keyword evidence="6 9" id="KW-0067">ATP-binding</keyword>
<feature type="region of interest" description="Disordered" evidence="10">
    <location>
        <begin position="812"/>
        <end position="834"/>
    </location>
</feature>
<dbReference type="GO" id="GO:0005524">
    <property type="term" value="F:ATP binding"/>
    <property type="evidence" value="ECO:0007669"/>
    <property type="project" value="UniProtKB-UniRule"/>
</dbReference>
<evidence type="ECO:0000256" key="3">
    <source>
        <dbReference type="ARBA" id="ARBA00022679"/>
    </source>
</evidence>
<evidence type="ECO:0000256" key="2">
    <source>
        <dbReference type="ARBA" id="ARBA00022527"/>
    </source>
</evidence>